<feature type="domain" description="PIG-P" evidence="6">
    <location>
        <begin position="12"/>
        <end position="81"/>
    </location>
</feature>
<feature type="transmembrane region" description="Helical" evidence="5">
    <location>
        <begin position="53"/>
        <end position="76"/>
    </location>
</feature>
<name>A0A212C2B4_CEREH</name>
<dbReference type="PANTHER" id="PTHR46346">
    <property type="entry name" value="PHOSPHATIDYLINOSITOL N-ACETYLGLUCOSAMINYLTRANSFERASE SUBUNIT P"/>
    <property type="match status" value="1"/>
</dbReference>
<evidence type="ECO:0000256" key="3">
    <source>
        <dbReference type="ARBA" id="ARBA00022989"/>
    </source>
</evidence>
<dbReference type="GO" id="GO:0005783">
    <property type="term" value="C:endoplasmic reticulum"/>
    <property type="evidence" value="ECO:0007669"/>
    <property type="project" value="TreeGrafter"/>
</dbReference>
<organism evidence="7 8">
    <name type="scientific">Cervus elaphus hippelaphus</name>
    <name type="common">European red deer</name>
    <dbReference type="NCBI Taxonomy" id="46360"/>
    <lineage>
        <taxon>Eukaryota</taxon>
        <taxon>Metazoa</taxon>
        <taxon>Chordata</taxon>
        <taxon>Craniata</taxon>
        <taxon>Vertebrata</taxon>
        <taxon>Euteleostomi</taxon>
        <taxon>Mammalia</taxon>
        <taxon>Eutheria</taxon>
        <taxon>Laurasiatheria</taxon>
        <taxon>Artiodactyla</taxon>
        <taxon>Ruminantia</taxon>
        <taxon>Pecora</taxon>
        <taxon>Cervidae</taxon>
        <taxon>Cervinae</taxon>
        <taxon>Cervus</taxon>
    </lineage>
</organism>
<dbReference type="Proteomes" id="UP000242450">
    <property type="component" value="Chromosome 33"/>
</dbReference>
<dbReference type="GO" id="GO:0006506">
    <property type="term" value="P:GPI anchor biosynthetic process"/>
    <property type="evidence" value="ECO:0007669"/>
    <property type="project" value="TreeGrafter"/>
</dbReference>
<feature type="transmembrane region" description="Helical" evidence="5">
    <location>
        <begin position="12"/>
        <end position="33"/>
    </location>
</feature>
<dbReference type="OrthoDB" id="690928at2759"/>
<protein>
    <recommendedName>
        <fullName evidence="6">PIG-P domain-containing protein</fullName>
    </recommendedName>
</protein>
<keyword evidence="3 5" id="KW-1133">Transmembrane helix</keyword>
<dbReference type="AlphaFoldDB" id="A0A212C2B4"/>
<dbReference type="InterPro" id="IPR052263">
    <property type="entry name" value="GPI_Anchor_Biosynth"/>
</dbReference>
<dbReference type="EMBL" id="MKHE01000033">
    <property type="protein sequence ID" value="OWK00149.1"/>
    <property type="molecule type" value="Genomic_DNA"/>
</dbReference>
<keyword evidence="8" id="KW-1185">Reference proteome</keyword>
<evidence type="ECO:0000256" key="4">
    <source>
        <dbReference type="ARBA" id="ARBA00023136"/>
    </source>
</evidence>
<keyword evidence="2 5" id="KW-0812">Transmembrane</keyword>
<evidence type="ECO:0000256" key="2">
    <source>
        <dbReference type="ARBA" id="ARBA00022692"/>
    </source>
</evidence>
<reference evidence="7 8" key="1">
    <citation type="journal article" date="2018" name="Mol. Genet. Genomics">
        <title>The red deer Cervus elaphus genome CerEla1.0: sequencing, annotating, genes, and chromosomes.</title>
        <authorList>
            <person name="Bana N.A."/>
            <person name="Nyiri A."/>
            <person name="Nagy J."/>
            <person name="Frank K."/>
            <person name="Nagy T."/>
            <person name="Steger V."/>
            <person name="Schiller M."/>
            <person name="Lakatos P."/>
            <person name="Sugar L."/>
            <person name="Horn P."/>
            <person name="Barta E."/>
            <person name="Orosz L."/>
        </authorList>
    </citation>
    <scope>NUCLEOTIDE SEQUENCE [LARGE SCALE GENOMIC DNA]</scope>
    <source>
        <strain evidence="7">Hungarian</strain>
    </source>
</reference>
<evidence type="ECO:0000313" key="7">
    <source>
        <dbReference type="EMBL" id="OWK00149.1"/>
    </source>
</evidence>
<evidence type="ECO:0000256" key="1">
    <source>
        <dbReference type="ARBA" id="ARBA00004141"/>
    </source>
</evidence>
<comment type="caution">
    <text evidence="7">The sequence shown here is derived from an EMBL/GenBank/DDBJ whole genome shotgun (WGS) entry which is preliminary data.</text>
</comment>
<evidence type="ECO:0000256" key="5">
    <source>
        <dbReference type="SAM" id="Phobius"/>
    </source>
</evidence>
<keyword evidence="4 5" id="KW-0472">Membrane</keyword>
<evidence type="ECO:0000259" key="6">
    <source>
        <dbReference type="Pfam" id="PF08510"/>
    </source>
</evidence>
<dbReference type="PANTHER" id="PTHR46346:SF1">
    <property type="entry name" value="PHOSPHATIDYLINOSITOL N-ACETYLGLUCOSAMINYLTRANSFERASE SUBUNIT P"/>
    <property type="match status" value="1"/>
</dbReference>
<accession>A0A212C2B4</accession>
<sequence>MVENSPSPLPEKAIYGFVLFLSSQFGFILYLVWAFIPKSWLNSLGLPYWPQKYWAVALPVYLLITVVIGYVLLFGINMMKITFEHLIQSSEYHHQQCTKFFFLLQEKLDTLMREDAKRPSVALSSSSILVDLRVIAAMGHSIEELKERTKNLNKGSLDAKISLNARIFYDSQACKQLYPKLCHTAQSQPSLLRCLSQGPVTFLMFVKMKKSFFARSGSFSYISDIMSVLETEDYHLKIDYRSKCLEMDFSVHFTSIPSPLQEIEAIVVAALPTSAGLQTLDCSHRMCLETTIQVQSLHQAPSDHINIDVHIPHTLILPKARKSKDDWFEIMKHIRQF</sequence>
<dbReference type="InterPro" id="IPR013717">
    <property type="entry name" value="PIG-P"/>
</dbReference>
<proteinExistence type="predicted"/>
<comment type="subcellular location">
    <subcellularLocation>
        <location evidence="1">Membrane</location>
        <topology evidence="1">Multi-pass membrane protein</topology>
    </subcellularLocation>
</comment>
<evidence type="ECO:0000313" key="8">
    <source>
        <dbReference type="Proteomes" id="UP000242450"/>
    </source>
</evidence>
<dbReference type="GO" id="GO:0016020">
    <property type="term" value="C:membrane"/>
    <property type="evidence" value="ECO:0007669"/>
    <property type="project" value="UniProtKB-SubCell"/>
</dbReference>
<gene>
    <name evidence="7" type="ORF">Celaphus_00015691</name>
</gene>
<dbReference type="Pfam" id="PF08510">
    <property type="entry name" value="PIG-P"/>
    <property type="match status" value="1"/>
</dbReference>